<dbReference type="Pfam" id="PF02321">
    <property type="entry name" value="OEP"/>
    <property type="match status" value="1"/>
</dbReference>
<organism evidence="9 10">
    <name type="scientific">Candidatus Polarisedimenticola svalbardensis</name>
    <dbReference type="NCBI Taxonomy" id="2886004"/>
    <lineage>
        <taxon>Bacteria</taxon>
        <taxon>Pseudomonadati</taxon>
        <taxon>Acidobacteriota</taxon>
        <taxon>Candidatus Polarisedimenticolia</taxon>
        <taxon>Candidatus Polarisedimenticolales</taxon>
        <taxon>Candidatus Polarisedimenticolaceae</taxon>
        <taxon>Candidatus Polarisedimenticola</taxon>
    </lineage>
</organism>
<proteinExistence type="inferred from homology"/>
<dbReference type="PANTHER" id="PTHR30026:SF20">
    <property type="entry name" value="OUTER MEMBRANE PROTEIN TOLC"/>
    <property type="match status" value="1"/>
</dbReference>
<dbReference type="Proteomes" id="UP000648239">
    <property type="component" value="Unassembled WGS sequence"/>
</dbReference>
<comment type="similarity">
    <text evidence="2">Belongs to the outer membrane factor (OMF) (TC 1.B.17) family.</text>
</comment>
<dbReference type="GO" id="GO:0015288">
    <property type="term" value="F:porin activity"/>
    <property type="evidence" value="ECO:0007669"/>
    <property type="project" value="TreeGrafter"/>
</dbReference>
<dbReference type="GO" id="GO:0015562">
    <property type="term" value="F:efflux transmembrane transporter activity"/>
    <property type="evidence" value="ECO:0007669"/>
    <property type="project" value="InterPro"/>
</dbReference>
<protein>
    <submittedName>
        <fullName evidence="9">TolC family protein</fullName>
    </submittedName>
</protein>
<evidence type="ECO:0000256" key="5">
    <source>
        <dbReference type="ARBA" id="ARBA00022692"/>
    </source>
</evidence>
<dbReference type="SUPFAM" id="SSF56954">
    <property type="entry name" value="Outer membrane efflux proteins (OEP)"/>
    <property type="match status" value="1"/>
</dbReference>
<keyword evidence="4" id="KW-1134">Transmembrane beta strand</keyword>
<comment type="caution">
    <text evidence="9">The sequence shown here is derived from an EMBL/GenBank/DDBJ whole genome shotgun (WGS) entry which is preliminary data.</text>
</comment>
<gene>
    <name evidence="9" type="ORF">IFK94_11525</name>
</gene>
<evidence type="ECO:0000256" key="8">
    <source>
        <dbReference type="SAM" id="SignalP"/>
    </source>
</evidence>
<keyword evidence="7" id="KW-0998">Cell outer membrane</keyword>
<evidence type="ECO:0000256" key="6">
    <source>
        <dbReference type="ARBA" id="ARBA00023136"/>
    </source>
</evidence>
<keyword evidence="3" id="KW-0813">Transport</keyword>
<keyword evidence="6" id="KW-0472">Membrane</keyword>
<dbReference type="GO" id="GO:0009279">
    <property type="term" value="C:cell outer membrane"/>
    <property type="evidence" value="ECO:0007669"/>
    <property type="project" value="UniProtKB-SubCell"/>
</dbReference>
<evidence type="ECO:0000256" key="7">
    <source>
        <dbReference type="ARBA" id="ARBA00023237"/>
    </source>
</evidence>
<dbReference type="AlphaFoldDB" id="A0A8J7C244"/>
<feature type="chain" id="PRO_5035264773" evidence="8">
    <location>
        <begin position="26"/>
        <end position="448"/>
    </location>
</feature>
<reference evidence="9 10" key="1">
    <citation type="submission" date="2020-08" db="EMBL/GenBank/DDBJ databases">
        <title>Acidobacteriota in marine sediments use diverse sulfur dissimilation pathways.</title>
        <authorList>
            <person name="Wasmund K."/>
        </authorList>
    </citation>
    <scope>NUCLEOTIDE SEQUENCE [LARGE SCALE GENOMIC DNA]</scope>
    <source>
        <strain evidence="9">MAG AM4</strain>
    </source>
</reference>
<sequence>MNYKQSTFRVVMISCALMLATFTQAAGPSSGTSIGEYHAPDPQLGSLISALLEENPGIRSVWAESRSLYQRVNQARSLPDPMLAYRYFVETPETRVGPQEHALEVSQGIPWRAKRRLQGEQASLMADGSTWKAAERERAAVALLKKTYFEAAYLQEAITVLDEERNLLQRFEEIALTRYSTGKGIQQSIIKVQTDISRLDEKEFALRERLDVVQERLAELIGRPGTRLALSPITLPFTELTVDVGELEALAEKLHPAVRAVESRIEADRTWARRRVLEKKPDFKVGIGYTLVGTRDDPAGVLSPPPDNGSDILGVTFGVKIPLYRKKIRAGIAEAKHAVDRDEQVLNSVRNNLRYKVQQAATRLDSLGERGRLYAAVIIPQAEQALSSAEAAYSTGRLGFLDLLDAERILFQSRLAFHRLVSDTWIAASELEEAIGRPFPSFAEESSQ</sequence>
<evidence type="ECO:0000313" key="10">
    <source>
        <dbReference type="Proteomes" id="UP000648239"/>
    </source>
</evidence>
<dbReference type="InterPro" id="IPR003423">
    <property type="entry name" value="OMP_efflux"/>
</dbReference>
<dbReference type="PANTHER" id="PTHR30026">
    <property type="entry name" value="OUTER MEMBRANE PROTEIN TOLC"/>
    <property type="match status" value="1"/>
</dbReference>
<evidence type="ECO:0000256" key="1">
    <source>
        <dbReference type="ARBA" id="ARBA00004442"/>
    </source>
</evidence>
<dbReference type="EMBL" id="JACXWD010000041">
    <property type="protein sequence ID" value="MBD3868745.1"/>
    <property type="molecule type" value="Genomic_DNA"/>
</dbReference>
<evidence type="ECO:0000256" key="3">
    <source>
        <dbReference type="ARBA" id="ARBA00022448"/>
    </source>
</evidence>
<dbReference type="Gene3D" id="1.20.1600.10">
    <property type="entry name" value="Outer membrane efflux proteins (OEP)"/>
    <property type="match status" value="1"/>
</dbReference>
<evidence type="ECO:0000313" key="9">
    <source>
        <dbReference type="EMBL" id="MBD3868745.1"/>
    </source>
</evidence>
<accession>A0A8J7C244</accession>
<keyword evidence="5" id="KW-0812">Transmembrane</keyword>
<feature type="signal peptide" evidence="8">
    <location>
        <begin position="1"/>
        <end position="25"/>
    </location>
</feature>
<evidence type="ECO:0000256" key="4">
    <source>
        <dbReference type="ARBA" id="ARBA00022452"/>
    </source>
</evidence>
<dbReference type="GO" id="GO:1990281">
    <property type="term" value="C:efflux pump complex"/>
    <property type="evidence" value="ECO:0007669"/>
    <property type="project" value="TreeGrafter"/>
</dbReference>
<evidence type="ECO:0000256" key="2">
    <source>
        <dbReference type="ARBA" id="ARBA00007613"/>
    </source>
</evidence>
<dbReference type="InterPro" id="IPR051906">
    <property type="entry name" value="TolC-like"/>
</dbReference>
<comment type="subcellular location">
    <subcellularLocation>
        <location evidence="1">Cell outer membrane</location>
    </subcellularLocation>
</comment>
<keyword evidence="8" id="KW-0732">Signal</keyword>
<name>A0A8J7C244_9BACT</name>